<keyword evidence="3" id="KW-1185">Reference proteome</keyword>
<evidence type="ECO:0000313" key="3">
    <source>
        <dbReference type="Proteomes" id="UP000240728"/>
    </source>
</evidence>
<accession>A0AAX0YWB1</accession>
<evidence type="ECO:0000313" key="2">
    <source>
        <dbReference type="EMBL" id="PSX44131.1"/>
    </source>
</evidence>
<dbReference type="Pfam" id="PF09588">
    <property type="entry name" value="YqaJ"/>
    <property type="match status" value="1"/>
</dbReference>
<feature type="domain" description="YqaJ viral recombinase" evidence="1">
    <location>
        <begin position="12"/>
        <end position="160"/>
    </location>
</feature>
<dbReference type="AlphaFoldDB" id="A0AAX0YWB1"/>
<sequence length="355" mass="40605">MKIIPLKQGSDEWASWRLTVVGASELSICIGQNIYQTAKQLYMYKTGLESPPDLSLNLHIIRGRKEEPLARKYAENYFSKKYDCLTLLMPVVACSNNHDQIAASFDGICLIKDHPFYNIPVELKCPSRPVWNDIKRKGKKSPHYIMYAIQVQHQIYVADATEGYLIFYFNNEIQIFHISRNEEFLIYAINKALSFMRNVATITPPADDLMRDIYTPTSIVELDEWKKLSTDYTSVITALKTSPSSNDLLTRKLTLRDNAVQLLGLYKTAQFESFRVSRTTASSTVNYEDQVMKLVSYIKEHNLSVPVELTDSCNFTVVTESKLRINTKAKPLPISTPLAQSIQTFEVEITPPHHY</sequence>
<dbReference type="SUPFAM" id="SSF52980">
    <property type="entry name" value="Restriction endonuclease-like"/>
    <property type="match status" value="1"/>
</dbReference>
<proteinExistence type="predicted"/>
<dbReference type="InterPro" id="IPR011335">
    <property type="entry name" value="Restrct_endonuc-II-like"/>
</dbReference>
<dbReference type="Gene3D" id="3.90.320.10">
    <property type="match status" value="1"/>
</dbReference>
<name>A0AAX0YWB1_9GAMM</name>
<organism evidence="2 3">
    <name type="scientific">Photobacterium kishitanii</name>
    <dbReference type="NCBI Taxonomy" id="318456"/>
    <lineage>
        <taxon>Bacteria</taxon>
        <taxon>Pseudomonadati</taxon>
        <taxon>Pseudomonadota</taxon>
        <taxon>Gammaproteobacteria</taxon>
        <taxon>Vibrionales</taxon>
        <taxon>Vibrionaceae</taxon>
        <taxon>Photobacterium</taxon>
    </lineage>
</organism>
<dbReference type="InterPro" id="IPR017482">
    <property type="entry name" value="Lambda-type_endonuclease"/>
</dbReference>
<gene>
    <name evidence="2" type="ORF">C0W53_16005</name>
</gene>
<protein>
    <recommendedName>
        <fullName evidence="1">YqaJ viral recombinase domain-containing protein</fullName>
    </recommendedName>
</protein>
<evidence type="ECO:0000259" key="1">
    <source>
        <dbReference type="Pfam" id="PF09588"/>
    </source>
</evidence>
<dbReference type="EMBL" id="PYOZ01000010">
    <property type="protein sequence ID" value="PSX44131.1"/>
    <property type="molecule type" value="Genomic_DNA"/>
</dbReference>
<reference evidence="2 3" key="1">
    <citation type="submission" date="2018-01" db="EMBL/GenBank/DDBJ databases">
        <title>Whole genome sequencing of Histamine producing bacteria.</title>
        <authorList>
            <person name="Butler K."/>
        </authorList>
    </citation>
    <scope>NUCLEOTIDE SEQUENCE [LARGE SCALE GENOMIC DNA]</scope>
    <source>
        <strain evidence="2 3">A1-4</strain>
    </source>
</reference>
<dbReference type="InterPro" id="IPR011604">
    <property type="entry name" value="PDDEXK-like_dom_sf"/>
</dbReference>
<dbReference type="Proteomes" id="UP000240728">
    <property type="component" value="Unassembled WGS sequence"/>
</dbReference>
<comment type="caution">
    <text evidence="2">The sequence shown here is derived from an EMBL/GenBank/DDBJ whole genome shotgun (WGS) entry which is preliminary data.</text>
</comment>
<dbReference type="NCBIfam" id="TIGR03033">
    <property type="entry name" value="phage_rel_nuc"/>
    <property type="match status" value="1"/>
</dbReference>
<dbReference type="RefSeq" id="WP_045043140.1">
    <property type="nucleotide sequence ID" value="NZ_JZTB01000014.1"/>
</dbReference>
<dbReference type="InterPro" id="IPR019080">
    <property type="entry name" value="YqaJ_viral_recombinase"/>
</dbReference>